<dbReference type="InterPro" id="IPR004099">
    <property type="entry name" value="Pyr_nucl-diS_OxRdtase_dimer"/>
</dbReference>
<dbReference type="EMBL" id="GL983048">
    <property type="protein sequence ID" value="EGR34762.1"/>
    <property type="molecule type" value="Genomic_DNA"/>
</dbReference>
<keyword evidence="3 9" id="KW-0274">FAD</keyword>
<evidence type="ECO:0000256" key="1">
    <source>
        <dbReference type="ARBA" id="ARBA00007532"/>
    </source>
</evidence>
<dbReference type="GO" id="GO:0004148">
    <property type="term" value="F:dihydrolipoyl dehydrogenase (NADH) activity"/>
    <property type="evidence" value="ECO:0007669"/>
    <property type="project" value="UniProtKB-EC"/>
</dbReference>
<dbReference type="OMA" id="CAQLGMK"/>
<comment type="similarity">
    <text evidence="1 11">Belongs to the class-I pyridine nucleotide-disulfide oxidoreductase family.</text>
</comment>
<dbReference type="GO" id="GO:0006103">
    <property type="term" value="P:2-oxoglutarate metabolic process"/>
    <property type="evidence" value="ECO:0007669"/>
    <property type="project" value="TreeGrafter"/>
</dbReference>
<keyword evidence="7 11" id="KW-0676">Redox-active center</keyword>
<dbReference type="GO" id="GO:0050660">
    <property type="term" value="F:flavin adenine dinucleotide binding"/>
    <property type="evidence" value="ECO:0007669"/>
    <property type="project" value="InterPro"/>
</dbReference>
<dbReference type="InterPro" id="IPR036188">
    <property type="entry name" value="FAD/NAD-bd_sf"/>
</dbReference>
<feature type="binding site" evidence="9">
    <location>
        <begin position="219"/>
        <end position="226"/>
    </location>
    <ligand>
        <name>NAD(+)</name>
        <dbReference type="ChEBI" id="CHEBI:57540"/>
    </ligand>
</feature>
<proteinExistence type="inferred from homology"/>
<dbReference type="FunFam" id="3.30.390.30:FF:000001">
    <property type="entry name" value="Dihydrolipoyl dehydrogenase"/>
    <property type="match status" value="1"/>
</dbReference>
<keyword evidence="9" id="KW-0547">Nucleotide-binding</keyword>
<feature type="domain" description="Pyridine nucleotide-disulphide oxidoreductase dimerisation" evidence="12">
    <location>
        <begin position="386"/>
        <end position="494"/>
    </location>
</feature>
<keyword evidence="4 11" id="KW-0560">Oxidoreductase</keyword>
<comment type="catalytic activity">
    <reaction evidence="11">
        <text>N(6)-[(R)-dihydrolipoyl]-L-lysyl-[protein] + NAD(+) = N(6)-[(R)-lipoyl]-L-lysyl-[protein] + NADH + H(+)</text>
        <dbReference type="Rhea" id="RHEA:15045"/>
        <dbReference type="Rhea" id="RHEA-COMP:10474"/>
        <dbReference type="Rhea" id="RHEA-COMP:10475"/>
        <dbReference type="ChEBI" id="CHEBI:15378"/>
        <dbReference type="ChEBI" id="CHEBI:57540"/>
        <dbReference type="ChEBI" id="CHEBI:57945"/>
        <dbReference type="ChEBI" id="CHEBI:83099"/>
        <dbReference type="ChEBI" id="CHEBI:83100"/>
        <dbReference type="EC" id="1.8.1.4"/>
    </reaction>
</comment>
<organism evidence="14 15">
    <name type="scientific">Ichthyophthirius multifiliis</name>
    <name type="common">White spot disease agent</name>
    <name type="synonym">Ich</name>
    <dbReference type="NCBI Taxonomy" id="5932"/>
    <lineage>
        <taxon>Eukaryota</taxon>
        <taxon>Sar</taxon>
        <taxon>Alveolata</taxon>
        <taxon>Ciliophora</taxon>
        <taxon>Intramacronucleata</taxon>
        <taxon>Oligohymenophorea</taxon>
        <taxon>Hymenostomatida</taxon>
        <taxon>Ophryoglenina</taxon>
        <taxon>Ichthyophthirius</taxon>
    </lineage>
</organism>
<feature type="active site" description="Proton acceptor" evidence="8">
    <location>
        <position position="484"/>
    </location>
</feature>
<dbReference type="AlphaFoldDB" id="G0QJ38"/>
<feature type="domain" description="FAD/NAD(P)-binding" evidence="13">
    <location>
        <begin position="28"/>
        <end position="367"/>
    </location>
</feature>
<evidence type="ECO:0000313" key="15">
    <source>
        <dbReference type="Proteomes" id="UP000008983"/>
    </source>
</evidence>
<evidence type="ECO:0000259" key="12">
    <source>
        <dbReference type="Pfam" id="PF02852"/>
    </source>
</evidence>
<protein>
    <recommendedName>
        <fullName evidence="11">Dihydrolipoyl dehydrogenase</fullName>
        <ecNumber evidence="11">1.8.1.4</ecNumber>
    </recommendedName>
</protein>
<dbReference type="InterPro" id="IPR012999">
    <property type="entry name" value="Pyr_OxRdtase_I_AS"/>
</dbReference>
<feature type="disulfide bond" description="Redox-active" evidence="10">
    <location>
        <begin position="80"/>
        <end position="85"/>
    </location>
</feature>
<evidence type="ECO:0000313" key="14">
    <source>
        <dbReference type="EMBL" id="EGR34762.1"/>
    </source>
</evidence>
<dbReference type="PANTHER" id="PTHR22912:SF223">
    <property type="entry name" value="DIHYDROLIPOYL DEHYDROGENASE 1, MITOCHONDRIAL"/>
    <property type="match status" value="1"/>
</dbReference>
<evidence type="ECO:0000259" key="13">
    <source>
        <dbReference type="Pfam" id="PF07992"/>
    </source>
</evidence>
<dbReference type="PRINTS" id="PR00368">
    <property type="entry name" value="FADPNR"/>
</dbReference>
<dbReference type="GO" id="GO:0045252">
    <property type="term" value="C:oxoglutarate dehydrogenase complex"/>
    <property type="evidence" value="ECO:0007669"/>
    <property type="project" value="TreeGrafter"/>
</dbReference>
<dbReference type="Gene3D" id="3.30.390.30">
    <property type="match status" value="1"/>
</dbReference>
<comment type="miscellaneous">
    <text evidence="11">The active site is a redox-active disulfide bond.</text>
</comment>
<dbReference type="NCBIfam" id="TIGR01350">
    <property type="entry name" value="lipoamide_DH"/>
    <property type="match status" value="1"/>
</dbReference>
<accession>G0QJ38</accession>
<dbReference type="Pfam" id="PF02852">
    <property type="entry name" value="Pyr_redox_dim"/>
    <property type="match status" value="1"/>
</dbReference>
<feature type="binding site" evidence="9">
    <location>
        <position position="311"/>
    </location>
    <ligand>
        <name>NAD(+)</name>
        <dbReference type="ChEBI" id="CHEBI:57540"/>
    </ligand>
</feature>
<feature type="binding site" evidence="9">
    <location>
        <position position="352"/>
    </location>
    <ligand>
        <name>FAD</name>
        <dbReference type="ChEBI" id="CHEBI:57692"/>
    </ligand>
</feature>
<dbReference type="GeneID" id="14910956"/>
<feature type="binding site" evidence="9">
    <location>
        <position position="89"/>
    </location>
    <ligand>
        <name>FAD</name>
        <dbReference type="ChEBI" id="CHEBI:57692"/>
    </ligand>
</feature>
<reference evidence="14 15" key="1">
    <citation type="submission" date="2011-07" db="EMBL/GenBank/DDBJ databases">
        <authorList>
            <person name="Coyne R."/>
            <person name="Brami D."/>
            <person name="Johnson J."/>
            <person name="Hostetler J."/>
            <person name="Hannick L."/>
            <person name="Clark T."/>
            <person name="Cassidy-Hanley D."/>
            <person name="Inman J."/>
        </authorList>
    </citation>
    <scope>NUCLEOTIDE SEQUENCE [LARGE SCALE GENOMIC DNA]</scope>
    <source>
        <strain evidence="14 15">G5</strain>
    </source>
</reference>
<dbReference type="Proteomes" id="UP000008983">
    <property type="component" value="Unassembled WGS sequence"/>
</dbReference>
<gene>
    <name evidence="14" type="ORF">IMG5_002350</name>
</gene>
<dbReference type="FunCoup" id="G0QJ38">
    <property type="interactions" value="301"/>
</dbReference>
<feature type="binding site" evidence="9">
    <location>
        <begin position="358"/>
        <end position="361"/>
    </location>
    <ligand>
        <name>FAD</name>
        <dbReference type="ChEBI" id="CHEBI:57692"/>
    </ligand>
</feature>
<feature type="binding site" evidence="9">
    <location>
        <position position="242"/>
    </location>
    <ligand>
        <name>NAD(+)</name>
        <dbReference type="ChEBI" id="CHEBI:57540"/>
    </ligand>
</feature>
<keyword evidence="2 11" id="KW-0285">Flavoprotein</keyword>
<name>G0QJ38_ICHMU</name>
<evidence type="ECO:0000256" key="2">
    <source>
        <dbReference type="ARBA" id="ARBA00022630"/>
    </source>
</evidence>
<dbReference type="InParanoid" id="G0QJ38"/>
<dbReference type="InterPro" id="IPR016156">
    <property type="entry name" value="FAD/NAD-linked_Rdtase_dimer_sf"/>
</dbReference>
<dbReference type="PRINTS" id="PR00411">
    <property type="entry name" value="PNDRDTASEI"/>
</dbReference>
<dbReference type="eggNOG" id="KOG1335">
    <property type="taxonomic scope" value="Eukaryota"/>
</dbReference>
<dbReference type="GO" id="GO:0005739">
    <property type="term" value="C:mitochondrion"/>
    <property type="evidence" value="ECO:0007669"/>
    <property type="project" value="TreeGrafter"/>
</dbReference>
<dbReference type="PIRSF" id="PIRSF000350">
    <property type="entry name" value="Mercury_reductase_MerA"/>
    <property type="match status" value="1"/>
</dbReference>
<sequence>MYRIFPKQYSNLHSLKQNKFGFSSVAQYDIVIIGGGPAGTKYKQKINQYINKGYVAAIKAGQLGFKTACVENRGSLGGTCLNVGCIPSKALLNISQKYWDSTKQFKQLGIECESINLNWNKVQEKKGSIVKGLTSGIEFLFKKNKVDYIKGFGKISDKNTLQVDLSNGQKQTVSTKNIIIATGSEPSPFPGLPFDEKIILSSTGALALQKIPEKMIIIGAGVIGLEMGSVYQRFGTKVTVVEFADQICPFLDSDIAKVFHKSLKHHGIEILTGHKVISGQNLGTHAVVNIEPVKGGPSISLQAEHVLVATGRRPFLGGLGQDKVGVKMDDKGRIITNDNLQTNIPNIYAIGDVVAGPMLAHKGEEEGIAAVENIAGKAGHVNYDTIPNVIYTHPEIAWVGKNEQELIKAGIKYAKGSFPMMANSRAKANDDYEGIVKVLTEKDTDKILGVHIMGNAAGELIAEAVLAVQYGGSAEDLGKTCHAHPTISEALKEACMSAYGKAIHI</sequence>
<keyword evidence="5 9" id="KW-0520">NAD</keyword>
<dbReference type="OrthoDB" id="361797at2759"/>
<dbReference type="STRING" id="857967.G0QJ38"/>
<dbReference type="InterPro" id="IPR050151">
    <property type="entry name" value="Class-I_Pyr_Nuc-Dis_Oxidored"/>
</dbReference>
<dbReference type="PROSITE" id="PS00076">
    <property type="entry name" value="PYRIDINE_REDOX_1"/>
    <property type="match status" value="1"/>
</dbReference>
<evidence type="ECO:0000256" key="3">
    <source>
        <dbReference type="ARBA" id="ARBA00022827"/>
    </source>
</evidence>
<evidence type="ECO:0000256" key="7">
    <source>
        <dbReference type="ARBA" id="ARBA00023284"/>
    </source>
</evidence>
<dbReference type="EC" id="1.8.1.4" evidence="11"/>
<feature type="binding site" evidence="9">
    <location>
        <position position="153"/>
    </location>
    <ligand>
        <name>FAD</name>
        <dbReference type="ChEBI" id="CHEBI:57692"/>
    </ligand>
</feature>
<dbReference type="SUPFAM" id="SSF51905">
    <property type="entry name" value="FAD/NAD(P)-binding domain"/>
    <property type="match status" value="1"/>
</dbReference>
<dbReference type="InterPro" id="IPR023753">
    <property type="entry name" value="FAD/NAD-binding_dom"/>
</dbReference>
<keyword evidence="15" id="KW-1185">Reference proteome</keyword>
<evidence type="ECO:0000256" key="11">
    <source>
        <dbReference type="RuleBase" id="RU003692"/>
    </source>
</evidence>
<dbReference type="Gene3D" id="3.50.50.60">
    <property type="entry name" value="FAD/NAD(P)-binding domain"/>
    <property type="match status" value="2"/>
</dbReference>
<dbReference type="PANTHER" id="PTHR22912">
    <property type="entry name" value="DISULFIDE OXIDOREDUCTASE"/>
    <property type="match status" value="1"/>
</dbReference>
<comment type="cofactor">
    <cofactor evidence="9 11">
        <name>FAD</name>
        <dbReference type="ChEBI" id="CHEBI:57692"/>
    </cofactor>
    <text evidence="9 11">Binds 1 FAD per subunit.</text>
</comment>
<dbReference type="InterPro" id="IPR001100">
    <property type="entry name" value="Pyr_nuc-diS_OxRdtase"/>
</dbReference>
<evidence type="ECO:0000256" key="6">
    <source>
        <dbReference type="ARBA" id="ARBA00023157"/>
    </source>
</evidence>
<evidence type="ECO:0000256" key="10">
    <source>
        <dbReference type="PIRSR" id="PIRSR000350-4"/>
    </source>
</evidence>
<dbReference type="SUPFAM" id="SSF55424">
    <property type="entry name" value="FAD/NAD-linked reductases, dimerisation (C-terminal) domain"/>
    <property type="match status" value="1"/>
</dbReference>
<dbReference type="InterPro" id="IPR006258">
    <property type="entry name" value="Lipoamide_DH"/>
</dbReference>
<evidence type="ECO:0000256" key="5">
    <source>
        <dbReference type="ARBA" id="ARBA00023027"/>
    </source>
</evidence>
<keyword evidence="6" id="KW-1015">Disulfide bond</keyword>
<evidence type="ECO:0000256" key="9">
    <source>
        <dbReference type="PIRSR" id="PIRSR000350-3"/>
    </source>
</evidence>
<evidence type="ECO:0000256" key="8">
    <source>
        <dbReference type="PIRSR" id="PIRSR000350-2"/>
    </source>
</evidence>
<dbReference type="RefSeq" id="XP_004040066.1">
    <property type="nucleotide sequence ID" value="XM_004040018.1"/>
</dbReference>
<evidence type="ECO:0000256" key="4">
    <source>
        <dbReference type="ARBA" id="ARBA00023002"/>
    </source>
</evidence>
<dbReference type="Pfam" id="PF07992">
    <property type="entry name" value="Pyr_redox_2"/>
    <property type="match status" value="1"/>
</dbReference>
<feature type="binding site" evidence="9">
    <location>
        <begin position="182"/>
        <end position="184"/>
    </location>
    <ligand>
        <name>FAD</name>
        <dbReference type="ChEBI" id="CHEBI:57692"/>
    </ligand>
</feature>